<comment type="caution">
    <text evidence="1">The sequence shown here is derived from an EMBL/GenBank/DDBJ whole genome shotgun (WGS) entry which is preliminary data.</text>
</comment>
<accession>A0ABU9U8I1</accession>
<dbReference type="EMBL" id="JBCHKQ010000001">
    <property type="protein sequence ID" value="MEM5946965.1"/>
    <property type="molecule type" value="Genomic_DNA"/>
</dbReference>
<reference evidence="1 2" key="1">
    <citation type="submission" date="2024-03" db="EMBL/GenBank/DDBJ databases">
        <title>Ignisphaera cupida sp. nov., a hyperthermophilic hydrolytic archaeon from a hot spring of Kamchatka, and proposal of Ignisphaeraceae fam. nov.</title>
        <authorList>
            <person name="Podosokorskaya O.A."/>
            <person name="Elcheninov A.G."/>
            <person name="Maltseva A.I."/>
            <person name="Zayulina K.S."/>
            <person name="Novikov A."/>
            <person name="Merkel A.Y."/>
        </authorList>
    </citation>
    <scope>NUCLEOTIDE SEQUENCE [LARGE SCALE GENOMIC DNA]</scope>
    <source>
        <strain evidence="1 2">38H-sp</strain>
    </source>
</reference>
<gene>
    <name evidence="1" type="ORF">WKV44_00235</name>
</gene>
<evidence type="ECO:0000313" key="2">
    <source>
        <dbReference type="Proteomes" id="UP001466331"/>
    </source>
</evidence>
<protein>
    <recommendedName>
        <fullName evidence="3">Type II toxin-antitoxin system prevent-host-death family antitoxin</fullName>
    </recommendedName>
</protein>
<keyword evidence="2" id="KW-1185">Reference proteome</keyword>
<organism evidence="1 2">
    <name type="scientific">Rarispira pelagica</name>
    <dbReference type="NCBI Taxonomy" id="3141764"/>
    <lineage>
        <taxon>Bacteria</taxon>
        <taxon>Pseudomonadati</taxon>
        <taxon>Spirochaetota</taxon>
        <taxon>Spirochaetia</taxon>
        <taxon>Winmispirales</taxon>
        <taxon>Winmispiraceae</taxon>
        <taxon>Rarispira</taxon>
    </lineage>
</organism>
<dbReference type="RefSeq" id="WP_420068419.1">
    <property type="nucleotide sequence ID" value="NZ_JBCHKQ010000001.1"/>
</dbReference>
<name>A0ABU9U8I1_9SPIR</name>
<proteinExistence type="predicted"/>
<evidence type="ECO:0008006" key="3">
    <source>
        <dbReference type="Google" id="ProtNLM"/>
    </source>
</evidence>
<evidence type="ECO:0000313" key="1">
    <source>
        <dbReference type="EMBL" id="MEM5946965.1"/>
    </source>
</evidence>
<sequence>MFAIDKKKAGEIFEELVDKALKGEDVVITDDKLPLVRFVPVQVTASDRNLGGADGLIVYMADDFNEPVRDLFKEYIP</sequence>
<dbReference type="Proteomes" id="UP001466331">
    <property type="component" value="Unassembled WGS sequence"/>
</dbReference>